<evidence type="ECO:0000313" key="5">
    <source>
        <dbReference type="Proteomes" id="UP001430172"/>
    </source>
</evidence>
<feature type="chain" id="PRO_5045126978" evidence="3">
    <location>
        <begin position="24"/>
        <end position="486"/>
    </location>
</feature>
<comment type="similarity">
    <text evidence="1">Belongs to the peptidase S13 family.</text>
</comment>
<evidence type="ECO:0000313" key="4">
    <source>
        <dbReference type="EMBL" id="MBM6399974.1"/>
    </source>
</evidence>
<dbReference type="PANTHER" id="PTHR30023">
    <property type="entry name" value="D-ALANYL-D-ALANINE CARBOXYPEPTIDASE"/>
    <property type="match status" value="1"/>
</dbReference>
<gene>
    <name evidence="4" type="ORF">JQN70_06230</name>
</gene>
<evidence type="ECO:0000256" key="2">
    <source>
        <dbReference type="ARBA" id="ARBA00022801"/>
    </source>
</evidence>
<dbReference type="Gene3D" id="3.40.710.10">
    <property type="entry name" value="DD-peptidase/beta-lactamase superfamily"/>
    <property type="match status" value="2"/>
</dbReference>
<dbReference type="Pfam" id="PF02113">
    <property type="entry name" value="Peptidase_S13"/>
    <property type="match status" value="2"/>
</dbReference>
<dbReference type="PANTHER" id="PTHR30023:SF0">
    <property type="entry name" value="PENICILLIN-SENSITIVE CARBOXYPEPTIDASE A"/>
    <property type="match status" value="1"/>
</dbReference>
<dbReference type="SUPFAM" id="SSF56601">
    <property type="entry name" value="beta-lactamase/transpeptidase-like"/>
    <property type="match status" value="1"/>
</dbReference>
<protein>
    <submittedName>
        <fullName evidence="4">D-alanyl-D-alanine carboxypeptidase</fullName>
    </submittedName>
</protein>
<keyword evidence="2" id="KW-0378">Hydrolase</keyword>
<organism evidence="4 5">
    <name type="scientific">Phycicoccus sonneratiae</name>
    <dbReference type="NCBI Taxonomy" id="2807628"/>
    <lineage>
        <taxon>Bacteria</taxon>
        <taxon>Bacillati</taxon>
        <taxon>Actinomycetota</taxon>
        <taxon>Actinomycetes</taxon>
        <taxon>Micrococcales</taxon>
        <taxon>Intrasporangiaceae</taxon>
        <taxon>Phycicoccus</taxon>
    </lineage>
</organism>
<dbReference type="EMBL" id="JAFDVD010000007">
    <property type="protein sequence ID" value="MBM6399974.1"/>
    <property type="molecule type" value="Genomic_DNA"/>
</dbReference>
<keyword evidence="3" id="KW-0732">Signal</keyword>
<keyword evidence="4" id="KW-0645">Protease</keyword>
<reference evidence="4" key="1">
    <citation type="submission" date="2021-02" db="EMBL/GenBank/DDBJ databases">
        <title>Phycicoccus sp. MQZ13P-5T, whole genome shotgun sequence.</title>
        <authorList>
            <person name="Tuo L."/>
        </authorList>
    </citation>
    <scope>NUCLEOTIDE SEQUENCE</scope>
    <source>
        <strain evidence="4">MQZ13P-5</strain>
    </source>
</reference>
<comment type="caution">
    <text evidence="4">The sequence shown here is derived from an EMBL/GenBank/DDBJ whole genome shotgun (WGS) entry which is preliminary data.</text>
</comment>
<dbReference type="InterPro" id="IPR012338">
    <property type="entry name" value="Beta-lactam/transpept-like"/>
</dbReference>
<dbReference type="RefSeq" id="WP_204130454.1">
    <property type="nucleotide sequence ID" value="NZ_JAFDVD010000007.1"/>
</dbReference>
<feature type="signal peptide" evidence="3">
    <location>
        <begin position="1"/>
        <end position="23"/>
    </location>
</feature>
<keyword evidence="5" id="KW-1185">Reference proteome</keyword>
<name>A0ABS2CJC9_9MICO</name>
<sequence length="486" mass="48222">MRRVMVASAVAATLVAVGGYATADVLDLVPGVLTLDRPAGASTPGARTPAADLLPTPSTSAGVLAADGSDAPVPTAAGLARAVAAASGDPDLRKGLGVSVRDGVTGDELWSLAGSTPRPPASTAKLLAALAVAETLDLGARVPTTVVAPAGSSELVLVARGDMLLAPGAGDATAVAGHAGLADLADDVAAALTADGRTRVGLRLDLSFAPGPRVPPSWNPHDVRDGFAGPVLMTGLTTTRATPTRPSPARPEAVVASTFAKLLASRGVKATLRDEKGWTAPAPTAAVELGRVESATYGELLSLALDESDNSLAESLVRQAAATADAPTTGAGANAAFIRGRLEAAGVPTTGLVLRDASGLSPGQAVAPATLSGVLGLAVRGEPEQFRDVVARLPVSGLSGTLRGRFAAKATRDVLGVPRAKTGTLRAGSALAGTTVDADGRPLTFVVQVNGFPRTYDGTLRARAALDRVVAAITRCGCGAAASGSG</sequence>
<dbReference type="GO" id="GO:0004180">
    <property type="term" value="F:carboxypeptidase activity"/>
    <property type="evidence" value="ECO:0007669"/>
    <property type="project" value="UniProtKB-KW"/>
</dbReference>
<dbReference type="Proteomes" id="UP001430172">
    <property type="component" value="Unassembled WGS sequence"/>
</dbReference>
<dbReference type="InterPro" id="IPR000667">
    <property type="entry name" value="Peptidase_S13"/>
</dbReference>
<proteinExistence type="inferred from homology"/>
<dbReference type="PRINTS" id="PR00922">
    <property type="entry name" value="DADACBPTASE3"/>
</dbReference>
<keyword evidence="4" id="KW-0121">Carboxypeptidase</keyword>
<evidence type="ECO:0000256" key="1">
    <source>
        <dbReference type="ARBA" id="ARBA00006096"/>
    </source>
</evidence>
<evidence type="ECO:0000256" key="3">
    <source>
        <dbReference type="SAM" id="SignalP"/>
    </source>
</evidence>
<accession>A0ABS2CJC9</accession>